<dbReference type="Proteomes" id="UP000682802">
    <property type="component" value="Chromosome 2"/>
</dbReference>
<evidence type="ECO:0000256" key="3">
    <source>
        <dbReference type="ARBA" id="ARBA00022553"/>
    </source>
</evidence>
<dbReference type="SMART" id="SM00342">
    <property type="entry name" value="HTH_ARAC"/>
    <property type="match status" value="1"/>
</dbReference>
<keyword evidence="6" id="KW-0804">Transcription</keyword>
<dbReference type="SUPFAM" id="SSF52172">
    <property type="entry name" value="CheY-like"/>
    <property type="match status" value="1"/>
</dbReference>
<reference evidence="12 13" key="1">
    <citation type="submission" date="2021-05" db="EMBL/GenBank/DDBJ databases">
        <title>Comparative genomic studies on the polysaccharide-degrading batcterial strains of the Flammeovirga genus.</title>
        <authorList>
            <person name="Zewei F."/>
            <person name="Zheng Z."/>
            <person name="Yu L."/>
            <person name="Ruyue G."/>
            <person name="Yanhong M."/>
            <person name="Yuanyuan C."/>
            <person name="Jingyan G."/>
            <person name="Wenjun H."/>
        </authorList>
    </citation>
    <scope>NUCLEOTIDE SEQUENCE [LARGE SCALE GENOMIC DNA]</scope>
    <source>
        <strain evidence="12 13">YS10</strain>
    </source>
</reference>
<evidence type="ECO:0000259" key="9">
    <source>
        <dbReference type="PROSITE" id="PS01124"/>
    </source>
</evidence>
<dbReference type="InterPro" id="IPR019734">
    <property type="entry name" value="TPR_rpt"/>
</dbReference>
<dbReference type="SMART" id="SM00028">
    <property type="entry name" value="TPR"/>
    <property type="match status" value="3"/>
</dbReference>
<dbReference type="InterPro" id="IPR005467">
    <property type="entry name" value="His_kinase_dom"/>
</dbReference>
<dbReference type="InterPro" id="IPR018062">
    <property type="entry name" value="HTH_AraC-typ_CS"/>
</dbReference>
<feature type="domain" description="Response regulatory" evidence="11">
    <location>
        <begin position="750"/>
        <end position="865"/>
    </location>
</feature>
<dbReference type="EMBL" id="CP076129">
    <property type="protein sequence ID" value="QWG09670.1"/>
    <property type="molecule type" value="Genomic_DNA"/>
</dbReference>
<evidence type="ECO:0000313" key="13">
    <source>
        <dbReference type="Proteomes" id="UP000682802"/>
    </source>
</evidence>
<dbReference type="PANTHER" id="PTHR43547">
    <property type="entry name" value="TWO-COMPONENT HISTIDINE KINASE"/>
    <property type="match status" value="1"/>
</dbReference>
<dbReference type="PROSITE" id="PS50109">
    <property type="entry name" value="HIS_KIN"/>
    <property type="match status" value="1"/>
</dbReference>
<evidence type="ECO:0000256" key="2">
    <source>
        <dbReference type="ARBA" id="ARBA00012438"/>
    </source>
</evidence>
<feature type="coiled-coil region" evidence="8">
    <location>
        <begin position="460"/>
        <end position="497"/>
    </location>
</feature>
<dbReference type="SMART" id="SM00448">
    <property type="entry name" value="REC"/>
    <property type="match status" value="1"/>
</dbReference>
<feature type="domain" description="Histidine kinase" evidence="10">
    <location>
        <begin position="504"/>
        <end position="715"/>
    </location>
</feature>
<dbReference type="Gene3D" id="1.10.287.130">
    <property type="match status" value="1"/>
</dbReference>
<protein>
    <recommendedName>
        <fullName evidence="2">histidine kinase</fullName>
        <ecNumber evidence="2">2.7.13.3</ecNumber>
    </recommendedName>
</protein>
<dbReference type="PANTHER" id="PTHR43547:SF2">
    <property type="entry name" value="HYBRID SIGNAL TRANSDUCTION HISTIDINE KINASE C"/>
    <property type="match status" value="1"/>
</dbReference>
<dbReference type="InterPro" id="IPR036097">
    <property type="entry name" value="HisK_dim/P_sf"/>
</dbReference>
<proteinExistence type="predicted"/>
<keyword evidence="13" id="KW-1185">Reference proteome</keyword>
<gene>
    <name evidence="12" type="ORF">KM029_24005</name>
</gene>
<dbReference type="Pfam" id="PF00072">
    <property type="entry name" value="Response_reg"/>
    <property type="match status" value="1"/>
</dbReference>
<dbReference type="SUPFAM" id="SSF46689">
    <property type="entry name" value="Homeodomain-like"/>
    <property type="match status" value="1"/>
</dbReference>
<dbReference type="InterPro" id="IPR018060">
    <property type="entry name" value="HTH_AraC"/>
</dbReference>
<evidence type="ECO:0000256" key="7">
    <source>
        <dbReference type="PROSITE-ProRule" id="PRU00169"/>
    </source>
</evidence>
<evidence type="ECO:0000256" key="6">
    <source>
        <dbReference type="ARBA" id="ARBA00023163"/>
    </source>
</evidence>
<dbReference type="InterPro" id="IPR011006">
    <property type="entry name" value="CheY-like_superfamily"/>
</dbReference>
<dbReference type="PROSITE" id="PS01124">
    <property type="entry name" value="HTH_ARAC_FAMILY_2"/>
    <property type="match status" value="1"/>
</dbReference>
<dbReference type="CDD" id="cd00075">
    <property type="entry name" value="HATPase"/>
    <property type="match status" value="1"/>
</dbReference>
<dbReference type="Pfam" id="PF02518">
    <property type="entry name" value="HATPase_c"/>
    <property type="match status" value="1"/>
</dbReference>
<evidence type="ECO:0000259" key="11">
    <source>
        <dbReference type="PROSITE" id="PS50110"/>
    </source>
</evidence>
<feature type="domain" description="HTH araC/xylS-type" evidence="9">
    <location>
        <begin position="897"/>
        <end position="996"/>
    </location>
</feature>
<evidence type="ECO:0000259" key="10">
    <source>
        <dbReference type="PROSITE" id="PS50109"/>
    </source>
</evidence>
<dbReference type="CDD" id="cd17574">
    <property type="entry name" value="REC_OmpR"/>
    <property type="match status" value="1"/>
</dbReference>
<dbReference type="Gene3D" id="3.40.50.2300">
    <property type="match status" value="1"/>
</dbReference>
<dbReference type="InterPro" id="IPR009057">
    <property type="entry name" value="Homeodomain-like_sf"/>
</dbReference>
<dbReference type="Pfam" id="PF00512">
    <property type="entry name" value="HisKA"/>
    <property type="match status" value="1"/>
</dbReference>
<dbReference type="InterPro" id="IPR011990">
    <property type="entry name" value="TPR-like_helical_dom_sf"/>
</dbReference>
<dbReference type="PRINTS" id="PR00344">
    <property type="entry name" value="BCTRLSENSOR"/>
</dbReference>
<dbReference type="InterPro" id="IPR036890">
    <property type="entry name" value="HATPase_C_sf"/>
</dbReference>
<name>A0ABX8H1A9_9BACT</name>
<dbReference type="RefSeq" id="WP_144076341.1">
    <property type="nucleotide sequence ID" value="NZ_CP076129.1"/>
</dbReference>
<dbReference type="Gene3D" id="1.10.10.60">
    <property type="entry name" value="Homeodomain-like"/>
    <property type="match status" value="1"/>
</dbReference>
<keyword evidence="8" id="KW-0175">Coiled coil</keyword>
<dbReference type="PROSITE" id="PS50110">
    <property type="entry name" value="RESPONSE_REGULATORY"/>
    <property type="match status" value="1"/>
</dbReference>
<dbReference type="SMART" id="SM00388">
    <property type="entry name" value="HisKA"/>
    <property type="match status" value="1"/>
</dbReference>
<dbReference type="EC" id="2.7.13.3" evidence="2"/>
<dbReference type="Pfam" id="PF12833">
    <property type="entry name" value="HTH_18"/>
    <property type="match status" value="1"/>
</dbReference>
<evidence type="ECO:0000313" key="12">
    <source>
        <dbReference type="EMBL" id="QWG09670.1"/>
    </source>
</evidence>
<comment type="catalytic activity">
    <reaction evidence="1">
        <text>ATP + protein L-histidine = ADP + protein N-phospho-L-histidine.</text>
        <dbReference type="EC" id="2.7.13.3"/>
    </reaction>
</comment>
<dbReference type="SMART" id="SM00387">
    <property type="entry name" value="HATPase_c"/>
    <property type="match status" value="1"/>
</dbReference>
<keyword evidence="3 7" id="KW-0597">Phosphoprotein</keyword>
<dbReference type="SUPFAM" id="SSF55874">
    <property type="entry name" value="ATPase domain of HSP90 chaperone/DNA topoisomerase II/histidine kinase"/>
    <property type="match status" value="1"/>
</dbReference>
<keyword evidence="5" id="KW-0238">DNA-binding</keyword>
<organism evidence="12 13">
    <name type="scientific">Flammeovirga kamogawensis</name>
    <dbReference type="NCBI Taxonomy" id="373891"/>
    <lineage>
        <taxon>Bacteria</taxon>
        <taxon>Pseudomonadati</taxon>
        <taxon>Bacteroidota</taxon>
        <taxon>Cytophagia</taxon>
        <taxon>Cytophagales</taxon>
        <taxon>Flammeovirgaceae</taxon>
        <taxon>Flammeovirga</taxon>
    </lineage>
</organism>
<accession>A0ABX8H1A9</accession>
<evidence type="ECO:0000256" key="5">
    <source>
        <dbReference type="ARBA" id="ARBA00023125"/>
    </source>
</evidence>
<dbReference type="Gene3D" id="1.25.40.10">
    <property type="entry name" value="Tetratricopeptide repeat domain"/>
    <property type="match status" value="1"/>
</dbReference>
<dbReference type="InterPro" id="IPR004358">
    <property type="entry name" value="Sig_transdc_His_kin-like_C"/>
</dbReference>
<evidence type="ECO:0000256" key="1">
    <source>
        <dbReference type="ARBA" id="ARBA00000085"/>
    </source>
</evidence>
<dbReference type="InterPro" id="IPR003661">
    <property type="entry name" value="HisK_dim/P_dom"/>
</dbReference>
<dbReference type="PROSITE" id="PS00041">
    <property type="entry name" value="HTH_ARAC_FAMILY_1"/>
    <property type="match status" value="1"/>
</dbReference>
<sequence>MKLHHFIILLLLPIFSFATDIELIDKTVLKNQDFIKYDQLNNVEKSYYSALQQIKARNYDACLKSFDSLLQQNIDTKLEIAIYYHSARVKRDSRNYQEAYDYYTKCTEYTNEHNNAYIAKSIFFQGAMKNKLFQYEEATELLKKGINKSIIEKDTLLLYSYYYEMLSVTRSQSNYYEAMNYGLKGSELALTQKNENQKARFDFAIGIISQNLNDYKKAREYFKKAEDVFKKDKASYQLALLYYNQYIIAKDSDGQIKINKLDAAKKMFSEIGVQQFDNKILLEYAYIYFKIQKNNELGYKYLVQLQEKFDNSNISEEIKARTNYYFAIYEGNNGYLNKALKYCEAADKLYPNKNGAYYQTFLRTYSKILKKAGNYKKSLTVLEKYNKLIDQRYVENAEYKIAKIQADYRIKEEQLKEEQEFRIEVAKQAQLVEEKDFKAKGLFIILALMLVFLSVLGFTISKIKKINKELSNKNQEINSQNDQLAKSSNELKKLNELRINFFHAISHEFKTPLTLIKAPTDLLLLDNISGQKEHINQILRNTNKLMGLVNQLLQLGRLQSQQKVIDFEWVDFEKLNRRILFAFESLAKKENIIIKSLFHSETKFGFIDIEAYESILNNLISNAIKYSKGSEINILGELQRDQLVIKVIDNGNGIEEKHLPHIFDTYYVAKENNEISTGLGLSITKELTKQLNGTIGVSSKIGKGTEFILNIPVELHNSYNNGELVKEEKQETSIQLQNDGTNEGIKHDKHILIVEDNDDIRKYLKLILETNYKIKEARNGIEGLEKINEEIPDIIITDLMMPEMDGITFSKEVKSNPIASHVPIIMLTAKDDEDTKLTALEEKVTDFLSKPFNHNELLLKIKNTLEYTENLQKKYVKYAVQSDTIVELPNVDQQFIEKLNIALENEINNADFSIEELANIMCMSRNHLYRKIKGLLGLSPSNYIKQYRLEQSLTMVKSTLEPFSNIAYDTGFNSVSYFNTSFKEYFGKTPSECREASNQKKES</sequence>
<dbReference type="InterPro" id="IPR001789">
    <property type="entry name" value="Sig_transdc_resp-reg_receiver"/>
</dbReference>
<keyword evidence="4" id="KW-0805">Transcription regulation</keyword>
<dbReference type="Gene3D" id="3.30.565.10">
    <property type="entry name" value="Histidine kinase-like ATPase, C-terminal domain"/>
    <property type="match status" value="1"/>
</dbReference>
<feature type="modified residue" description="4-aspartylphosphate" evidence="7">
    <location>
        <position position="798"/>
    </location>
</feature>
<dbReference type="InterPro" id="IPR003594">
    <property type="entry name" value="HATPase_dom"/>
</dbReference>
<dbReference type="SUPFAM" id="SSF48452">
    <property type="entry name" value="TPR-like"/>
    <property type="match status" value="2"/>
</dbReference>
<evidence type="ECO:0000256" key="4">
    <source>
        <dbReference type="ARBA" id="ARBA00023015"/>
    </source>
</evidence>
<evidence type="ECO:0000256" key="8">
    <source>
        <dbReference type="SAM" id="Coils"/>
    </source>
</evidence>
<dbReference type="CDD" id="cd00082">
    <property type="entry name" value="HisKA"/>
    <property type="match status" value="1"/>
</dbReference>
<dbReference type="SUPFAM" id="SSF47384">
    <property type="entry name" value="Homodimeric domain of signal transducing histidine kinase"/>
    <property type="match status" value="1"/>
</dbReference>